<evidence type="ECO:0000313" key="2">
    <source>
        <dbReference type="Proteomes" id="UP000198802"/>
    </source>
</evidence>
<reference evidence="2" key="1">
    <citation type="submission" date="2015-11" db="EMBL/GenBank/DDBJ databases">
        <authorList>
            <person name="Varghese N."/>
        </authorList>
    </citation>
    <scope>NUCLEOTIDE SEQUENCE [LARGE SCALE GENOMIC DNA]</scope>
    <source>
        <strain evidence="2">DSM 45899</strain>
    </source>
</reference>
<dbReference type="Pfam" id="PF10118">
    <property type="entry name" value="Metal_hydrol"/>
    <property type="match status" value="1"/>
</dbReference>
<dbReference type="GO" id="GO:0016787">
    <property type="term" value="F:hydrolase activity"/>
    <property type="evidence" value="ECO:0007669"/>
    <property type="project" value="UniProtKB-KW"/>
</dbReference>
<dbReference type="InterPro" id="IPR016516">
    <property type="entry name" value="UCP07580"/>
</dbReference>
<proteinExistence type="predicted"/>
<dbReference type="RefSeq" id="WP_091280663.1">
    <property type="nucleotide sequence ID" value="NZ_FAOZ01000017.1"/>
</dbReference>
<accession>A0A0S4QRJ3</accession>
<dbReference type="EMBL" id="FAOZ01000017">
    <property type="protein sequence ID" value="CUU58099.1"/>
    <property type="molecule type" value="Genomic_DNA"/>
</dbReference>
<dbReference type="PANTHER" id="PTHR39456:SF1">
    <property type="entry name" value="METAL-DEPENDENT HYDROLASE"/>
    <property type="match status" value="1"/>
</dbReference>
<gene>
    <name evidence="1" type="ORF">Ga0074812_1178</name>
</gene>
<protein>
    <submittedName>
        <fullName evidence="1">Predicted metal-dependent hydrolase</fullName>
    </submittedName>
</protein>
<dbReference type="PANTHER" id="PTHR39456">
    <property type="entry name" value="METAL-DEPENDENT HYDROLASE"/>
    <property type="match status" value="1"/>
</dbReference>
<organism evidence="1 2">
    <name type="scientific">Parafrankia irregularis</name>
    <dbReference type="NCBI Taxonomy" id="795642"/>
    <lineage>
        <taxon>Bacteria</taxon>
        <taxon>Bacillati</taxon>
        <taxon>Actinomycetota</taxon>
        <taxon>Actinomycetes</taxon>
        <taxon>Frankiales</taxon>
        <taxon>Frankiaceae</taxon>
        <taxon>Parafrankia</taxon>
    </lineage>
</organism>
<evidence type="ECO:0000313" key="1">
    <source>
        <dbReference type="EMBL" id="CUU58099.1"/>
    </source>
</evidence>
<dbReference type="Proteomes" id="UP000198802">
    <property type="component" value="Unassembled WGS sequence"/>
</dbReference>
<sequence>MANLEVRRIPFAFDDTVPFHWQPSAPDVAVMLNAIGVLAVAFEKHIVASTRIAIPLIRDKAVAAEAEAFLRQEAQHANSHRKHLAALTLSHPGLQGVVDRAVERFDALSFTSLQYQLAYTAALEATFTPTFKLFLDHESELFRPGDERVASLFLWHFVEEVEHRSSALEIYDAVVGKPWYRTMVAPKVFRHVFQTYFQIIEGFVECVPGVREAMTPPVEKKEGGRVAQLLGKALGGGRRSSLYDVASTRELLTTIYRLGLSQAPWHSPAGEPLPVFAGRWLDAYKAGRDLQLCYSAAAVSA</sequence>
<name>A0A0S4QRJ3_9ACTN</name>
<dbReference type="AlphaFoldDB" id="A0A0S4QRJ3"/>
<keyword evidence="1" id="KW-0378">Hydrolase</keyword>
<keyword evidence="2" id="KW-1185">Reference proteome</keyword>